<evidence type="ECO:0000256" key="1">
    <source>
        <dbReference type="ARBA" id="ARBA00006336"/>
    </source>
</evidence>
<dbReference type="EMBL" id="ML975169">
    <property type="protein sequence ID" value="KAF1809992.1"/>
    <property type="molecule type" value="Genomic_DNA"/>
</dbReference>
<evidence type="ECO:0000313" key="6">
    <source>
        <dbReference type="RefSeq" id="XP_033531623.1"/>
    </source>
</evidence>
<dbReference type="OrthoDB" id="1739143at2759"/>
<reference evidence="6" key="2">
    <citation type="submission" date="2020-04" db="EMBL/GenBank/DDBJ databases">
        <authorList>
            <consortium name="NCBI Genome Project"/>
        </authorList>
    </citation>
    <scope>NUCLEOTIDE SEQUENCE</scope>
    <source>
        <strain evidence="6">CBS 781.70</strain>
    </source>
</reference>
<dbReference type="PANTHER" id="PTHR43540:SF1">
    <property type="entry name" value="ISOCHORISMATASE HYDROLASE"/>
    <property type="match status" value="1"/>
</dbReference>
<keyword evidence="5" id="KW-1185">Reference proteome</keyword>
<keyword evidence="2 4" id="KW-0378">Hydrolase</keyword>
<evidence type="ECO:0000256" key="2">
    <source>
        <dbReference type="ARBA" id="ARBA00022801"/>
    </source>
</evidence>
<evidence type="ECO:0000313" key="5">
    <source>
        <dbReference type="Proteomes" id="UP000504638"/>
    </source>
</evidence>
<reference evidence="4 6" key="1">
    <citation type="submission" date="2020-01" db="EMBL/GenBank/DDBJ databases">
        <authorList>
            <consortium name="DOE Joint Genome Institute"/>
            <person name="Haridas S."/>
            <person name="Albert R."/>
            <person name="Binder M."/>
            <person name="Bloem J."/>
            <person name="Labutti K."/>
            <person name="Salamov A."/>
            <person name="Andreopoulos B."/>
            <person name="Baker S.E."/>
            <person name="Barry K."/>
            <person name="Bills G."/>
            <person name="Bluhm B.H."/>
            <person name="Cannon C."/>
            <person name="Castanera R."/>
            <person name="Culley D.E."/>
            <person name="Daum C."/>
            <person name="Ezra D."/>
            <person name="Gonzalez J.B."/>
            <person name="Henrissat B."/>
            <person name="Kuo A."/>
            <person name="Liang C."/>
            <person name="Lipzen A."/>
            <person name="Lutzoni F."/>
            <person name="Magnuson J."/>
            <person name="Mondo S."/>
            <person name="Nolan M."/>
            <person name="Ohm R."/>
            <person name="Pangilinan J."/>
            <person name="Park H.-J."/>
            <person name="Ramirez L."/>
            <person name="Alfaro M."/>
            <person name="Sun H."/>
            <person name="Tritt A."/>
            <person name="Yoshinaga Y."/>
            <person name="Zwiers L.-H."/>
            <person name="Turgeon B.G."/>
            <person name="Goodwin S.B."/>
            <person name="Spatafora J.W."/>
            <person name="Crous P.W."/>
            <person name="Grigoriev I.V."/>
        </authorList>
    </citation>
    <scope>NUCLEOTIDE SEQUENCE</scope>
    <source>
        <strain evidence="4 6">CBS 781.70</strain>
    </source>
</reference>
<dbReference type="Proteomes" id="UP000504638">
    <property type="component" value="Unplaced"/>
</dbReference>
<sequence>MTSLKIQDHPQYQASIAAGFGHRLGWGSRPALLLIDVCVAYYQPGSPLDITHNPSGAASAPSMCRLVAAARASGVPVVWAQVRYNHPRLRDGGVQAAKTKTIRAWQDGDPRGLDALMPGLEPAEGETTVLKRNPSAFFGTTLATELRLLGVDTLAVCGVSTSGCVRATAMDAMCYGFRPMVSRGCGDDPE</sequence>
<name>A0A6G1FWB9_9PEZI</name>
<gene>
    <name evidence="4 6" type="ORF">P152DRAFT_441081</name>
</gene>
<dbReference type="InterPro" id="IPR050272">
    <property type="entry name" value="Isochorismatase-like_hydrls"/>
</dbReference>
<evidence type="ECO:0000259" key="3">
    <source>
        <dbReference type="Pfam" id="PF00857"/>
    </source>
</evidence>
<feature type="domain" description="Isochorismatase-like" evidence="3">
    <location>
        <begin position="31"/>
        <end position="183"/>
    </location>
</feature>
<protein>
    <submittedName>
        <fullName evidence="4 6">Isochorismatase hydrolase</fullName>
    </submittedName>
</protein>
<dbReference type="AlphaFoldDB" id="A0A6G1FWB9"/>
<dbReference type="GO" id="GO:0016787">
    <property type="term" value="F:hydrolase activity"/>
    <property type="evidence" value="ECO:0007669"/>
    <property type="project" value="UniProtKB-KW"/>
</dbReference>
<dbReference type="PANTHER" id="PTHR43540">
    <property type="entry name" value="PEROXYUREIDOACRYLATE/UREIDOACRYLATE AMIDOHYDROLASE-RELATED"/>
    <property type="match status" value="1"/>
</dbReference>
<organism evidence="4">
    <name type="scientific">Eremomyces bilateralis CBS 781.70</name>
    <dbReference type="NCBI Taxonomy" id="1392243"/>
    <lineage>
        <taxon>Eukaryota</taxon>
        <taxon>Fungi</taxon>
        <taxon>Dikarya</taxon>
        <taxon>Ascomycota</taxon>
        <taxon>Pezizomycotina</taxon>
        <taxon>Dothideomycetes</taxon>
        <taxon>Dothideomycetes incertae sedis</taxon>
        <taxon>Eremomycetales</taxon>
        <taxon>Eremomycetaceae</taxon>
        <taxon>Eremomyces</taxon>
    </lineage>
</organism>
<evidence type="ECO:0000313" key="4">
    <source>
        <dbReference type="EMBL" id="KAF1809992.1"/>
    </source>
</evidence>
<dbReference type="SUPFAM" id="SSF52499">
    <property type="entry name" value="Isochorismatase-like hydrolases"/>
    <property type="match status" value="1"/>
</dbReference>
<dbReference type="InterPro" id="IPR000868">
    <property type="entry name" value="Isochorismatase-like_dom"/>
</dbReference>
<reference evidence="6" key="3">
    <citation type="submission" date="2025-04" db="UniProtKB">
        <authorList>
            <consortium name="RefSeq"/>
        </authorList>
    </citation>
    <scope>IDENTIFICATION</scope>
    <source>
        <strain evidence="6">CBS 781.70</strain>
    </source>
</reference>
<dbReference type="RefSeq" id="XP_033531623.1">
    <property type="nucleotide sequence ID" value="XM_033677690.1"/>
</dbReference>
<dbReference type="Pfam" id="PF00857">
    <property type="entry name" value="Isochorismatase"/>
    <property type="match status" value="1"/>
</dbReference>
<dbReference type="InterPro" id="IPR036380">
    <property type="entry name" value="Isochorismatase-like_sf"/>
</dbReference>
<proteinExistence type="inferred from homology"/>
<comment type="similarity">
    <text evidence="1">Belongs to the isochorismatase family.</text>
</comment>
<dbReference type="GeneID" id="54418260"/>
<dbReference type="Gene3D" id="3.40.50.850">
    <property type="entry name" value="Isochorismatase-like"/>
    <property type="match status" value="1"/>
</dbReference>
<accession>A0A6G1FWB9</accession>